<dbReference type="Proteomes" id="UP000000321">
    <property type="component" value="Unassembled WGS sequence"/>
</dbReference>
<feature type="transmembrane region" description="Helical" evidence="8">
    <location>
        <begin position="243"/>
        <end position="262"/>
    </location>
</feature>
<feature type="transmembrane region" description="Helical" evidence="8">
    <location>
        <begin position="51"/>
        <end position="84"/>
    </location>
</feature>
<feature type="transmembrane region" description="Helical" evidence="8">
    <location>
        <begin position="128"/>
        <end position="151"/>
    </location>
</feature>
<evidence type="ECO:0000256" key="1">
    <source>
        <dbReference type="ARBA" id="ARBA00004651"/>
    </source>
</evidence>
<evidence type="ECO:0000256" key="5">
    <source>
        <dbReference type="ARBA" id="ARBA00022692"/>
    </source>
</evidence>
<comment type="caution">
    <text evidence="9">The sequence shown here is derived from an EMBL/GenBank/DDBJ whole genome shotgun (WGS) entry which is preliminary data.</text>
</comment>
<dbReference type="AlphaFoldDB" id="Q1YGR0"/>
<keyword evidence="7 8" id="KW-0472">Membrane</keyword>
<evidence type="ECO:0000256" key="3">
    <source>
        <dbReference type="ARBA" id="ARBA00022475"/>
    </source>
</evidence>
<evidence type="ECO:0000313" key="9">
    <source>
        <dbReference type="EMBL" id="EAS49165.1"/>
    </source>
</evidence>
<dbReference type="PANTHER" id="PTHR32196">
    <property type="entry name" value="ABC TRANSPORTER PERMEASE PROTEIN YPHD-RELATED-RELATED"/>
    <property type="match status" value="1"/>
</dbReference>
<dbReference type="EMBL" id="AAPJ01000005">
    <property type="protein sequence ID" value="EAS49165.1"/>
    <property type="molecule type" value="Genomic_DNA"/>
</dbReference>
<dbReference type="BioCyc" id="AURANTIMONAS:SI859A1_02765-MONOMER"/>
<dbReference type="Pfam" id="PF02653">
    <property type="entry name" value="BPD_transp_2"/>
    <property type="match status" value="1"/>
</dbReference>
<organism evidence="9 10">
    <name type="scientific">Aurantimonas manganoxydans (strain ATCC BAA-1229 / DSM 21871 / SI85-9A1)</name>
    <dbReference type="NCBI Taxonomy" id="287752"/>
    <lineage>
        <taxon>Bacteria</taxon>
        <taxon>Pseudomonadati</taxon>
        <taxon>Pseudomonadota</taxon>
        <taxon>Alphaproteobacteria</taxon>
        <taxon>Hyphomicrobiales</taxon>
        <taxon>Aurantimonadaceae</taxon>
        <taxon>Aurantimonas</taxon>
    </lineage>
</organism>
<keyword evidence="3" id="KW-1003">Cell membrane</keyword>
<reference evidence="9 10" key="1">
    <citation type="journal article" date="2008" name="Appl. Environ. Microbiol.">
        <title>Genomic insights into Mn(II) oxidation by the marine alphaproteobacterium Aurantimonas sp. strain SI85-9A1.</title>
        <authorList>
            <person name="Dick G.J."/>
            <person name="Podell S."/>
            <person name="Johnson H.A."/>
            <person name="Rivera-Espinoza Y."/>
            <person name="Bernier-Latmani R."/>
            <person name="McCarthy J.K."/>
            <person name="Torpey J.W."/>
            <person name="Clement B.G."/>
            <person name="Gaasterland T."/>
            <person name="Tebo B.M."/>
        </authorList>
    </citation>
    <scope>NUCLEOTIDE SEQUENCE [LARGE SCALE GENOMIC DNA]</scope>
    <source>
        <strain evidence="9 10">SI85-9A1</strain>
    </source>
</reference>
<feature type="transmembrane region" description="Helical" evidence="8">
    <location>
        <begin position="210"/>
        <end position="231"/>
    </location>
</feature>
<dbReference type="OrthoDB" id="7947581at2"/>
<feature type="transmembrane region" description="Helical" evidence="8">
    <location>
        <begin position="12"/>
        <end position="39"/>
    </location>
</feature>
<feature type="transmembrane region" description="Helical" evidence="8">
    <location>
        <begin position="90"/>
        <end position="116"/>
    </location>
</feature>
<dbReference type="GO" id="GO:0022857">
    <property type="term" value="F:transmembrane transporter activity"/>
    <property type="evidence" value="ECO:0007669"/>
    <property type="project" value="InterPro"/>
</dbReference>
<feature type="transmembrane region" description="Helical" evidence="8">
    <location>
        <begin position="269"/>
        <end position="289"/>
    </location>
</feature>
<keyword evidence="10" id="KW-1185">Reference proteome</keyword>
<feature type="transmembrane region" description="Helical" evidence="8">
    <location>
        <begin position="157"/>
        <end position="181"/>
    </location>
</feature>
<evidence type="ECO:0000256" key="4">
    <source>
        <dbReference type="ARBA" id="ARBA00022519"/>
    </source>
</evidence>
<name>Q1YGR0_AURMS</name>
<feature type="transmembrane region" description="Helical" evidence="8">
    <location>
        <begin position="295"/>
        <end position="311"/>
    </location>
</feature>
<dbReference type="RefSeq" id="WP_009210585.1">
    <property type="nucleotide sequence ID" value="NZ_CH672387.1"/>
</dbReference>
<gene>
    <name evidence="9" type="ORF">SI859A1_02765</name>
</gene>
<dbReference type="PANTHER" id="PTHR32196:SF21">
    <property type="entry name" value="ABC TRANSPORTER PERMEASE PROTEIN YPHD-RELATED"/>
    <property type="match status" value="1"/>
</dbReference>
<evidence type="ECO:0000313" key="10">
    <source>
        <dbReference type="Proteomes" id="UP000000321"/>
    </source>
</evidence>
<keyword evidence="5 8" id="KW-0812">Transmembrane</keyword>
<proteinExistence type="predicted"/>
<accession>Q1YGR0</accession>
<dbReference type="HOGENOM" id="CLU_028880_0_0_5"/>
<keyword evidence="9" id="KW-0762">Sugar transport</keyword>
<protein>
    <submittedName>
        <fullName evidence="9">Putative permease protein, ABC-type sugar transporter</fullName>
    </submittedName>
</protein>
<evidence type="ECO:0000256" key="7">
    <source>
        <dbReference type="ARBA" id="ARBA00023136"/>
    </source>
</evidence>
<evidence type="ECO:0000256" key="2">
    <source>
        <dbReference type="ARBA" id="ARBA00022448"/>
    </source>
</evidence>
<comment type="subcellular location">
    <subcellularLocation>
        <location evidence="1">Cell membrane</location>
        <topology evidence="1">Multi-pass membrane protein</topology>
    </subcellularLocation>
</comment>
<dbReference type="GO" id="GO:0005886">
    <property type="term" value="C:plasma membrane"/>
    <property type="evidence" value="ECO:0007669"/>
    <property type="project" value="UniProtKB-SubCell"/>
</dbReference>
<dbReference type="InterPro" id="IPR001851">
    <property type="entry name" value="ABC_transp_permease"/>
</dbReference>
<dbReference type="CDD" id="cd06579">
    <property type="entry name" value="TM_PBP1_transp_AraH_like"/>
    <property type="match status" value="1"/>
</dbReference>
<evidence type="ECO:0000256" key="8">
    <source>
        <dbReference type="SAM" id="Phobius"/>
    </source>
</evidence>
<evidence type="ECO:0000256" key="6">
    <source>
        <dbReference type="ARBA" id="ARBA00022989"/>
    </source>
</evidence>
<keyword evidence="4" id="KW-0997">Cell inner membrane</keyword>
<keyword evidence="6 8" id="KW-1133">Transmembrane helix</keyword>
<keyword evidence="2" id="KW-0813">Transport</keyword>
<sequence length="329" mass="33793">MSVRRDSHGSYLFGLGALALVIFAALSLFAPNFLSFANLNSMGSQFPEFGLLALAVLPTMLSGGIDLSVVAMANLASIVAALLLRAGPEFAWLAIPAALLIGILCGLLNGCLVAYLRLPPILATLGTLQLYGGIGIVVTGGPAITGIPSWYGAFGNASIGGFLPVPLLVFALAAVGLGLYLRLTPSGMRARLFGANPVAARFAGMPETSLILKIYGMSGFIAALAGLVILARVNSANADYGGSYLLLVILINILAGVSPFGGSGSVTGIVLAVISLQLISSGLNFLAFSAFARDLFFGGLLILVMTVRALFEGAGLARFRPRPDKATST</sequence>